<keyword evidence="1" id="KW-0812">Transmembrane</keyword>
<protein>
    <submittedName>
        <fullName evidence="2">Uncharacterized protein</fullName>
    </submittedName>
</protein>
<comment type="caution">
    <text evidence="2">The sequence shown here is derived from an EMBL/GenBank/DDBJ whole genome shotgun (WGS) entry which is preliminary data.</text>
</comment>
<evidence type="ECO:0000313" key="2">
    <source>
        <dbReference type="EMBL" id="HER40618.1"/>
    </source>
</evidence>
<dbReference type="AlphaFoldDB" id="A0A7C2M675"/>
<dbReference type="EMBL" id="DSEE01000390">
    <property type="protein sequence ID" value="HER40618.1"/>
    <property type="molecule type" value="Genomic_DNA"/>
</dbReference>
<sequence>MEHEKYIRDLSEIKQMMNRSSRFISLSGLAGVFAGCYAIAGAIITGRLLANQGAVQGAVQVIQIDRDLLVQLFFIAIAVLVLAIGTAVFLTTRKARKNDLNIWDSTSKRLLINFFAPLTAGGLFCLVLLQYKLVGLIAPAMLIFYGLSHINASKYTYGDLKSLGYANLVLGLIATQFLSFGIYFWAAGFGLFHIIYGIWMYKKYDRKIA</sequence>
<keyword evidence="1" id="KW-0472">Membrane</keyword>
<evidence type="ECO:0000256" key="1">
    <source>
        <dbReference type="SAM" id="Phobius"/>
    </source>
</evidence>
<organism evidence="2">
    <name type="scientific">Salinimicrobium catena</name>
    <dbReference type="NCBI Taxonomy" id="390640"/>
    <lineage>
        <taxon>Bacteria</taxon>
        <taxon>Pseudomonadati</taxon>
        <taxon>Bacteroidota</taxon>
        <taxon>Flavobacteriia</taxon>
        <taxon>Flavobacteriales</taxon>
        <taxon>Flavobacteriaceae</taxon>
        <taxon>Salinimicrobium</taxon>
    </lineage>
</organism>
<accession>A0A7C2M675</accession>
<feature type="transmembrane region" description="Helical" evidence="1">
    <location>
        <begin position="110"/>
        <end position="131"/>
    </location>
</feature>
<proteinExistence type="predicted"/>
<dbReference type="Proteomes" id="UP000885753">
    <property type="component" value="Unassembled WGS sequence"/>
</dbReference>
<feature type="transmembrane region" description="Helical" evidence="1">
    <location>
        <begin position="23"/>
        <end position="48"/>
    </location>
</feature>
<gene>
    <name evidence="2" type="ORF">ENO10_05305</name>
</gene>
<name>A0A7C2M675_9FLAO</name>
<feature type="transmembrane region" description="Helical" evidence="1">
    <location>
        <begin position="182"/>
        <end position="201"/>
    </location>
</feature>
<reference evidence="2" key="1">
    <citation type="journal article" date="2020" name="mSystems">
        <title>Genome- and Community-Level Interaction Insights into Carbon Utilization and Element Cycling Functions of Hydrothermarchaeota in Hydrothermal Sediment.</title>
        <authorList>
            <person name="Zhou Z."/>
            <person name="Liu Y."/>
            <person name="Xu W."/>
            <person name="Pan J."/>
            <person name="Luo Z.H."/>
            <person name="Li M."/>
        </authorList>
    </citation>
    <scope>NUCLEOTIDE SEQUENCE [LARGE SCALE GENOMIC DNA]</scope>
    <source>
        <strain evidence="2">SpSt-1235</strain>
    </source>
</reference>
<keyword evidence="1" id="KW-1133">Transmembrane helix</keyword>
<feature type="transmembrane region" description="Helical" evidence="1">
    <location>
        <begin position="68"/>
        <end position="90"/>
    </location>
</feature>